<proteinExistence type="inferred from homology"/>
<comment type="caution">
    <text evidence="4">The sequence shown here is derived from an EMBL/GenBank/DDBJ whole genome shotgun (WGS) entry which is preliminary data.</text>
</comment>
<dbReference type="InterPro" id="IPR047122">
    <property type="entry name" value="Trans-enoyl_RdTase-like"/>
</dbReference>
<dbReference type="Proteomes" id="UP000706124">
    <property type="component" value="Unassembled WGS sequence"/>
</dbReference>
<dbReference type="GO" id="GO:0016651">
    <property type="term" value="F:oxidoreductase activity, acting on NAD(P)H"/>
    <property type="evidence" value="ECO:0007669"/>
    <property type="project" value="InterPro"/>
</dbReference>
<dbReference type="InterPro" id="IPR011032">
    <property type="entry name" value="GroES-like_sf"/>
</dbReference>
<dbReference type="CDD" id="cd08249">
    <property type="entry name" value="enoyl_reductase_like"/>
    <property type="match status" value="1"/>
</dbReference>
<dbReference type="Gene3D" id="3.90.180.10">
    <property type="entry name" value="Medium-chain alcohol dehydrogenases, catalytic domain"/>
    <property type="match status" value="1"/>
</dbReference>
<evidence type="ECO:0000256" key="2">
    <source>
        <dbReference type="ARBA" id="ARBA00023002"/>
    </source>
</evidence>
<dbReference type="AlphaFoldDB" id="A0A9P7MJ29"/>
<evidence type="ECO:0000259" key="3">
    <source>
        <dbReference type="SMART" id="SM00829"/>
    </source>
</evidence>
<reference evidence="4 5" key="1">
    <citation type="journal article" date="2020" name="bioRxiv">
        <title>Whole genome comparisons of ergot fungi reveals the divergence and evolution of species within the genus Claviceps are the result of varying mechanisms driving genome evolution and host range expansion.</title>
        <authorList>
            <person name="Wyka S.A."/>
            <person name="Mondo S.J."/>
            <person name="Liu M."/>
            <person name="Dettman J."/>
            <person name="Nalam V."/>
            <person name="Broders K.D."/>
        </authorList>
    </citation>
    <scope>NUCLEOTIDE SEQUENCE [LARGE SCALE GENOMIC DNA]</scope>
    <source>
        <strain evidence="4 5">CCC 1485</strain>
    </source>
</reference>
<dbReference type="PANTHER" id="PTHR45348:SF2">
    <property type="entry name" value="ZINC-TYPE ALCOHOL DEHYDROGENASE-LIKE PROTEIN C2E1P3.01"/>
    <property type="match status" value="1"/>
</dbReference>
<evidence type="ECO:0000313" key="5">
    <source>
        <dbReference type="Proteomes" id="UP000706124"/>
    </source>
</evidence>
<dbReference type="Gene3D" id="3.40.50.720">
    <property type="entry name" value="NAD(P)-binding Rossmann-like Domain"/>
    <property type="match status" value="1"/>
</dbReference>
<evidence type="ECO:0000313" key="4">
    <source>
        <dbReference type="EMBL" id="KAG5948170.1"/>
    </source>
</evidence>
<name>A0A9P7MJ29_9HYPO</name>
<dbReference type="OrthoDB" id="48317at2759"/>
<keyword evidence="5" id="KW-1185">Reference proteome</keyword>
<protein>
    <recommendedName>
        <fullName evidence="3">Enoyl reductase (ER) domain-containing protein</fullName>
    </recommendedName>
</protein>
<feature type="domain" description="Enoyl reductase (ER)" evidence="3">
    <location>
        <begin position="12"/>
        <end position="363"/>
    </location>
</feature>
<comment type="similarity">
    <text evidence="1">Belongs to the zinc-containing alcohol dehydrogenase family.</text>
</comment>
<dbReference type="SMART" id="SM00829">
    <property type="entry name" value="PKS_ER"/>
    <property type="match status" value="1"/>
</dbReference>
<dbReference type="Pfam" id="PF00107">
    <property type="entry name" value="ADH_zinc_N"/>
    <property type="match status" value="1"/>
</dbReference>
<evidence type="ECO:0000256" key="1">
    <source>
        <dbReference type="ARBA" id="ARBA00008072"/>
    </source>
</evidence>
<organism evidence="4 5">
    <name type="scientific">Claviceps pazoutovae</name>
    <dbReference type="NCBI Taxonomy" id="1649127"/>
    <lineage>
        <taxon>Eukaryota</taxon>
        <taxon>Fungi</taxon>
        <taxon>Dikarya</taxon>
        <taxon>Ascomycota</taxon>
        <taxon>Pezizomycotina</taxon>
        <taxon>Sordariomycetes</taxon>
        <taxon>Hypocreomycetidae</taxon>
        <taxon>Hypocreales</taxon>
        <taxon>Clavicipitaceae</taxon>
        <taxon>Claviceps</taxon>
    </lineage>
</organism>
<dbReference type="SUPFAM" id="SSF51735">
    <property type="entry name" value="NAD(P)-binding Rossmann-fold domains"/>
    <property type="match status" value="1"/>
</dbReference>
<dbReference type="InterPro" id="IPR013154">
    <property type="entry name" value="ADH-like_N"/>
</dbReference>
<dbReference type="InterPro" id="IPR020843">
    <property type="entry name" value="ER"/>
</dbReference>
<dbReference type="SUPFAM" id="SSF50129">
    <property type="entry name" value="GroES-like"/>
    <property type="match status" value="1"/>
</dbReference>
<sequence length="365" mass="40066">MAPSTSKAVIIGESEKPIVAKVLRPIPQPEYLLVRVMAVALNPIDYAQIERKAGDMGCRVGCDYAGVVHKVPEEDQEGDWQEGDRIMGWVHGCNRANYETGAFSEYIVVRAMLQSRIPKNMSFAEAATLGISMVAVSLGMFNRLELPLPSMPPSAPSAEPPLTLLICGGSTASGMAGIQFAKLAGIIVIATCSPRNFYFVRNLGADAVFDYHSPTCSADIKRLTRNGLCRAWDCTGKNLDLCAAAMSDDKPGLYASLDCNDVLSDSARLADMNRMVEYQEVVRCWDALGDFYFWYGRNAMYPDPSEMEFYREFLKLSQPFLEAGLVHPPRMKMNMLGSGLDGVLMGLTHMLRGGKVSGEKLVYTL</sequence>
<dbReference type="InterPro" id="IPR013149">
    <property type="entry name" value="ADH-like_C"/>
</dbReference>
<dbReference type="InterPro" id="IPR036291">
    <property type="entry name" value="NAD(P)-bd_dom_sf"/>
</dbReference>
<dbReference type="Pfam" id="PF08240">
    <property type="entry name" value="ADH_N"/>
    <property type="match status" value="1"/>
</dbReference>
<dbReference type="EMBL" id="SRPO01000020">
    <property type="protein sequence ID" value="KAG5948170.1"/>
    <property type="molecule type" value="Genomic_DNA"/>
</dbReference>
<dbReference type="PANTHER" id="PTHR45348">
    <property type="entry name" value="HYPOTHETICAL OXIDOREDUCTASE (EUROFUNG)"/>
    <property type="match status" value="1"/>
</dbReference>
<keyword evidence="2" id="KW-0560">Oxidoreductase</keyword>
<gene>
    <name evidence="4" type="ORF">E4U60_002256</name>
</gene>
<accession>A0A9P7MJ29</accession>